<accession>A0A6L6VEH5</accession>
<comment type="caution">
    <text evidence="1">The sequence shown here is derived from an EMBL/GenBank/DDBJ whole genome shotgun (WGS) entry which is preliminary data.</text>
</comment>
<protein>
    <submittedName>
        <fullName evidence="1">Uncharacterized protein</fullName>
    </submittedName>
</protein>
<name>A0A6L6VEH5_AGRVI</name>
<gene>
    <name evidence="1" type="ORF">GOZ90_11595</name>
</gene>
<dbReference type="AlphaFoldDB" id="A0A6L6VEH5"/>
<dbReference type="RefSeq" id="WP_156614762.1">
    <property type="nucleotide sequence ID" value="NZ_WPHR01000007.1"/>
</dbReference>
<dbReference type="Proteomes" id="UP000477951">
    <property type="component" value="Unassembled WGS sequence"/>
</dbReference>
<proteinExistence type="predicted"/>
<evidence type="ECO:0000313" key="2">
    <source>
        <dbReference type="Proteomes" id="UP000477951"/>
    </source>
</evidence>
<dbReference type="EMBL" id="WPHR01000007">
    <property type="protein sequence ID" value="MUZ73325.1"/>
    <property type="molecule type" value="Genomic_DNA"/>
</dbReference>
<dbReference type="Gene3D" id="3.40.960.10">
    <property type="entry name" value="VSR Endonuclease"/>
    <property type="match status" value="1"/>
</dbReference>
<sequence>MMSRISSEATSSVIPKVPKLQSGEAGIAAYKESLRLHEHSLRNRFAREFYRKELTARAKLYETLGKKRPPGTDAATFFHILSNLHWEELTRYASENPPKTRKKFEAPTARLNYPDFPECLVHRIHFLEKGSLKRERSAELALHADKISRQEAPNGDILLSVAVSSQNVQLFERLVESIGADRLGVPYGKGGSFSGYIAADGIEIQEPAHHDENSPWARVHHDNFQARLYHWSMRRGQLDPSTILPTNFPPVPESLPWDPDPRFQAILKCTHDDRLEQAMALVEQIPAEDREVLFDEIIYLRFLLDQPIRGNDIRYLSRKYVSSSSISTRLSESFDRFVELLDGELLKAGPILANFPGLGDQAWLFANDPDPLKRNTPPLKDWRATREHYYLQYKAYGQPVRPRGRIFVWHPDIASGSSSSMQDSFAPQLAAAEDAFRRENGIPEIGQGWVSEVSLFSLVRSLFPDAVHQWRPPFLGLQSVDIYVPSAKLAIEYQGKQHYEAVKLFGGEEGLLSSQARDGRKRELFKANGIELIEWRYDQLISAGAVSAILARYSR</sequence>
<organism evidence="1 2">
    <name type="scientific">Agrobacterium vitis</name>
    <name type="common">Rhizobium vitis</name>
    <dbReference type="NCBI Taxonomy" id="373"/>
    <lineage>
        <taxon>Bacteria</taxon>
        <taxon>Pseudomonadati</taxon>
        <taxon>Pseudomonadota</taxon>
        <taxon>Alphaproteobacteria</taxon>
        <taxon>Hyphomicrobiales</taxon>
        <taxon>Rhizobiaceae</taxon>
        <taxon>Rhizobium/Agrobacterium group</taxon>
        <taxon>Agrobacterium</taxon>
    </lineage>
</organism>
<reference evidence="1 2" key="1">
    <citation type="submission" date="2019-12" db="EMBL/GenBank/DDBJ databases">
        <title>Whole-genome sequencing of Allorhizobium vitis.</title>
        <authorList>
            <person name="Gan H.M."/>
            <person name="Szegedi E."/>
            <person name="Burr T."/>
            <person name="Savka M.A."/>
        </authorList>
    </citation>
    <scope>NUCLEOTIDE SEQUENCE [LARGE SCALE GENOMIC DNA]</scope>
    <source>
        <strain evidence="1 2">CG516</strain>
    </source>
</reference>
<evidence type="ECO:0000313" key="1">
    <source>
        <dbReference type="EMBL" id="MUZ73325.1"/>
    </source>
</evidence>